<dbReference type="STRING" id="10020.ENSDORP00000022707"/>
<evidence type="ECO:0000259" key="2">
    <source>
        <dbReference type="Pfam" id="PF14970"/>
    </source>
</evidence>
<dbReference type="PANTHER" id="PTHR35076">
    <property type="entry name" value="TUBULIN EPSILON AND DELTA COMPLEX PROTEIN 1"/>
    <property type="match status" value="1"/>
</dbReference>
<protein>
    <submittedName>
        <fullName evidence="4">Uncharacterized protein C14orf80 homolog</fullName>
    </submittedName>
</protein>
<dbReference type="RefSeq" id="XP_012868130.1">
    <property type="nucleotide sequence ID" value="XM_013012676.1"/>
</dbReference>
<evidence type="ECO:0000313" key="3">
    <source>
        <dbReference type="Proteomes" id="UP000081671"/>
    </source>
</evidence>
<organism evidence="3 4">
    <name type="scientific">Dipodomys ordii</name>
    <name type="common">Ord's kangaroo rat</name>
    <dbReference type="NCBI Taxonomy" id="10020"/>
    <lineage>
        <taxon>Eukaryota</taxon>
        <taxon>Metazoa</taxon>
        <taxon>Chordata</taxon>
        <taxon>Craniata</taxon>
        <taxon>Vertebrata</taxon>
        <taxon>Euteleostomi</taxon>
        <taxon>Mammalia</taxon>
        <taxon>Eutheria</taxon>
        <taxon>Euarchontoglires</taxon>
        <taxon>Glires</taxon>
        <taxon>Rodentia</taxon>
        <taxon>Castorimorpha</taxon>
        <taxon>Heteromyidae</taxon>
        <taxon>Dipodomyinae</taxon>
        <taxon>Dipodomys</taxon>
    </lineage>
</organism>
<dbReference type="PANTHER" id="PTHR35076:SF1">
    <property type="entry name" value="TUBULIN EPSILON AND DELTA COMPLEX PROTEIN 1"/>
    <property type="match status" value="1"/>
</dbReference>
<evidence type="ECO:0000256" key="1">
    <source>
        <dbReference type="SAM" id="MobiDB-lite"/>
    </source>
</evidence>
<feature type="region of interest" description="Disordered" evidence="1">
    <location>
        <begin position="31"/>
        <end position="129"/>
    </location>
</feature>
<dbReference type="InterPro" id="IPR027996">
    <property type="entry name" value="TEDC1_dom"/>
</dbReference>
<dbReference type="AlphaFoldDB" id="A0A1S3EW34"/>
<reference evidence="4" key="1">
    <citation type="submission" date="2025-08" db="UniProtKB">
        <authorList>
            <consortium name="RefSeq"/>
        </authorList>
    </citation>
    <scope>IDENTIFICATION</scope>
    <source>
        <tissue evidence="4">Kidney</tissue>
    </source>
</reference>
<dbReference type="FunCoup" id="A0A1S3EW34">
    <property type="interactions" value="147"/>
</dbReference>
<dbReference type="Pfam" id="PF14970">
    <property type="entry name" value="TEDC1"/>
    <property type="match status" value="1"/>
</dbReference>
<dbReference type="InterPro" id="IPR043535">
    <property type="entry name" value="TEDC1"/>
</dbReference>
<proteinExistence type="predicted"/>
<dbReference type="GeneID" id="105982950"/>
<keyword evidence="3" id="KW-1185">Reference proteome</keyword>
<name>A0A1S3EW34_DIPOR</name>
<sequence>MPRWAWAVPVSRPAAEAPIQLVAKVGRPWGTRRAKICGKGGGQRRPAAGRGREERPCSRGLGSADPGSLTPDPVPGIPGLRFRAPPPDPRPPPIPDPAPLGVREAALPPPESALLPAPEGVSLGQEPEAQASVVRSALRIRGYPRSLPAQPPEDGSRGSRELLLALSWLLARGPLLEQLLAQARVQLGDPVPQCQCEALTSFGPPEPHVEAEGPVDLRQVQWMLGKLRFRWRHLVSSQQEQCALLSKIHLYTRGCHSDPRLCHLSVAETELLRDPEGGRQLLWALERENARLESVLEWRRLELVYWQWMDTVLGACPESPAKASQPAVPPVTSGHRLGELELAAQELRSLQEELQELVALRRAAWQAQVEGLGRGPAWSPSRRALQKAVAQELEALWVSWEPSGDSAPPQGPHRLVRTEDGAAGAPGLRAAEVIGTLRTQVACLEATLRRRRERCRRELARLAGALPGLIWILPPGR</sequence>
<feature type="compositionally biased region" description="Pro residues" evidence="1">
    <location>
        <begin position="84"/>
        <end position="98"/>
    </location>
</feature>
<dbReference type="OrthoDB" id="9906141at2759"/>
<feature type="domain" description="Tubulin epsilon and delta complex protein 1" evidence="2">
    <location>
        <begin position="142"/>
        <end position="313"/>
    </location>
</feature>
<accession>A0A1S3EW34</accession>
<dbReference type="KEGG" id="dord:105982950"/>
<dbReference type="Proteomes" id="UP000081671">
    <property type="component" value="Unplaced"/>
</dbReference>
<evidence type="ECO:0000313" key="4">
    <source>
        <dbReference type="RefSeq" id="XP_012868130.1"/>
    </source>
</evidence>
<dbReference type="CTD" id="283643"/>
<dbReference type="InParanoid" id="A0A1S3EW34"/>
<gene>
    <name evidence="4" type="primary">LOC105982950</name>
</gene>